<dbReference type="PANTHER" id="PTHR43265">
    <property type="entry name" value="ESTERASE ESTD"/>
    <property type="match status" value="1"/>
</dbReference>
<dbReference type="GO" id="GO:0008236">
    <property type="term" value="F:serine-type peptidase activity"/>
    <property type="evidence" value="ECO:0007669"/>
    <property type="project" value="InterPro"/>
</dbReference>
<organism evidence="2">
    <name type="scientific">Sediminibacterium sp. KACHI17</name>
    <dbReference type="NCBI Taxonomy" id="1751071"/>
    <lineage>
        <taxon>Bacteria</taxon>
        <taxon>Pseudomonadati</taxon>
        <taxon>Bacteroidota</taxon>
        <taxon>Chitinophagia</taxon>
        <taxon>Chitinophagales</taxon>
        <taxon>Chitinophagaceae</taxon>
        <taxon>Sediminibacterium</taxon>
    </lineage>
</organism>
<accession>A0AAT9GKU8</accession>
<dbReference type="InterPro" id="IPR001375">
    <property type="entry name" value="Peptidase_S9_cat"/>
</dbReference>
<dbReference type="GO" id="GO:0052689">
    <property type="term" value="F:carboxylic ester hydrolase activity"/>
    <property type="evidence" value="ECO:0007669"/>
    <property type="project" value="TreeGrafter"/>
</dbReference>
<dbReference type="AlphaFoldDB" id="A0AAT9GKU8"/>
<dbReference type="GO" id="GO:0006508">
    <property type="term" value="P:proteolysis"/>
    <property type="evidence" value="ECO:0007669"/>
    <property type="project" value="InterPro"/>
</dbReference>
<name>A0AAT9GKU8_9BACT</name>
<dbReference type="Pfam" id="PF00326">
    <property type="entry name" value="Peptidase_S9"/>
    <property type="match status" value="1"/>
</dbReference>
<dbReference type="PANTHER" id="PTHR43265:SF1">
    <property type="entry name" value="ESTERASE ESTD"/>
    <property type="match status" value="1"/>
</dbReference>
<evidence type="ECO:0000259" key="1">
    <source>
        <dbReference type="Pfam" id="PF00326"/>
    </source>
</evidence>
<proteinExistence type="predicted"/>
<gene>
    <name evidence="2" type="ORF">KACHI17_21920</name>
</gene>
<reference evidence="2" key="1">
    <citation type="submission" date="2024-02" db="EMBL/GenBank/DDBJ databases">
        <title>Sediminibacterium planktonica sp. nov. and Sediminibacterium longus sp. nov., isolated from surface lake and river water.</title>
        <authorList>
            <person name="Watanabe K."/>
            <person name="Takemine S."/>
            <person name="Ishii Y."/>
            <person name="Ogata Y."/>
            <person name="Shindo C."/>
            <person name="Suda W."/>
        </authorList>
    </citation>
    <scope>NUCLEOTIDE SEQUENCE</scope>
    <source>
        <strain evidence="2">KACHI17</strain>
    </source>
</reference>
<dbReference type="RefSeq" id="WP_353548945.1">
    <property type="nucleotide sequence ID" value="NZ_AP029612.1"/>
</dbReference>
<dbReference type="InterPro" id="IPR053145">
    <property type="entry name" value="AB_hydrolase_Est10"/>
</dbReference>
<feature type="domain" description="Peptidase S9 prolyl oligopeptidase catalytic" evidence="1">
    <location>
        <begin position="71"/>
        <end position="251"/>
    </location>
</feature>
<sequence>MIIYVQGSGNKSLFYRDVSGRIIPQAGHIGIAEQLNNKARLLIVEKPGVQTFQQDDYNPVFDKLFSLDSWVKQIKNATEYVLNNQLAKPSRVMVIGHSEGGVVSAALARQMKPVITHTAILAGEGLSQLFSLYMLASRGQYFYQEEKDTQKRVDSIVSVWDEILKDPLSTTKKFWGFTYLRWSSMLKTSVYDELQEYNGKLFIIQGDADIHVIPENAIALYTGLKSKGLDVHFNMIRDADHSFNLVSKKQSLWNDVLANCISWFLVN</sequence>
<dbReference type="EMBL" id="AP029612">
    <property type="protein sequence ID" value="BFG71311.1"/>
    <property type="molecule type" value="Genomic_DNA"/>
</dbReference>
<dbReference type="Gene3D" id="3.40.50.1820">
    <property type="entry name" value="alpha/beta hydrolase"/>
    <property type="match status" value="1"/>
</dbReference>
<protein>
    <recommendedName>
        <fullName evidence="1">Peptidase S9 prolyl oligopeptidase catalytic domain-containing protein</fullName>
    </recommendedName>
</protein>
<dbReference type="InterPro" id="IPR029058">
    <property type="entry name" value="AB_hydrolase_fold"/>
</dbReference>
<evidence type="ECO:0000313" key="2">
    <source>
        <dbReference type="EMBL" id="BFG71311.1"/>
    </source>
</evidence>
<dbReference type="SUPFAM" id="SSF53474">
    <property type="entry name" value="alpha/beta-Hydrolases"/>
    <property type="match status" value="1"/>
</dbReference>